<dbReference type="Pfam" id="PF04149">
    <property type="entry name" value="DUF397"/>
    <property type="match status" value="1"/>
</dbReference>
<evidence type="ECO:0000313" key="3">
    <source>
        <dbReference type="EMBL" id="MBB5157821.1"/>
    </source>
</evidence>
<dbReference type="AlphaFoldDB" id="A0A840QD50"/>
<evidence type="ECO:0000259" key="2">
    <source>
        <dbReference type="Pfam" id="PF04149"/>
    </source>
</evidence>
<feature type="domain" description="DUF397" evidence="2">
    <location>
        <begin position="9"/>
        <end position="62"/>
    </location>
</feature>
<keyword evidence="4" id="KW-1185">Reference proteome</keyword>
<reference evidence="3 4" key="1">
    <citation type="submission" date="2020-08" db="EMBL/GenBank/DDBJ databases">
        <title>Sequencing the genomes of 1000 actinobacteria strains.</title>
        <authorList>
            <person name="Klenk H.-P."/>
        </authorList>
    </citation>
    <scope>NUCLEOTIDE SEQUENCE [LARGE SCALE GENOMIC DNA]</scope>
    <source>
        <strain evidence="3 4">DSM 45584</strain>
    </source>
</reference>
<organism evidence="3 4">
    <name type="scientific">Saccharopolyspora phatthalungensis</name>
    <dbReference type="NCBI Taxonomy" id="664693"/>
    <lineage>
        <taxon>Bacteria</taxon>
        <taxon>Bacillati</taxon>
        <taxon>Actinomycetota</taxon>
        <taxon>Actinomycetes</taxon>
        <taxon>Pseudonocardiales</taxon>
        <taxon>Pseudonocardiaceae</taxon>
        <taxon>Saccharopolyspora</taxon>
    </lineage>
</organism>
<gene>
    <name evidence="3" type="ORF">BJ970_005355</name>
</gene>
<protein>
    <recommendedName>
        <fullName evidence="2">DUF397 domain-containing protein</fullName>
    </recommendedName>
</protein>
<dbReference type="InterPro" id="IPR007278">
    <property type="entry name" value="DUF397"/>
</dbReference>
<feature type="region of interest" description="Disordered" evidence="1">
    <location>
        <begin position="68"/>
        <end position="94"/>
    </location>
</feature>
<dbReference type="EMBL" id="JACHIW010000001">
    <property type="protein sequence ID" value="MBB5157821.1"/>
    <property type="molecule type" value="Genomic_DNA"/>
</dbReference>
<feature type="compositionally biased region" description="Low complexity" evidence="1">
    <location>
        <begin position="69"/>
        <end position="94"/>
    </location>
</feature>
<dbReference type="RefSeq" id="WP_184728677.1">
    <property type="nucleotide sequence ID" value="NZ_JACHIW010000001.1"/>
</dbReference>
<accession>A0A840QD50</accession>
<name>A0A840QD50_9PSEU</name>
<evidence type="ECO:0000256" key="1">
    <source>
        <dbReference type="SAM" id="MobiDB-lite"/>
    </source>
</evidence>
<evidence type="ECO:0000313" key="4">
    <source>
        <dbReference type="Proteomes" id="UP000584374"/>
    </source>
</evidence>
<proteinExistence type="predicted"/>
<dbReference type="Proteomes" id="UP000584374">
    <property type="component" value="Unassembled WGS sequence"/>
</dbReference>
<comment type="caution">
    <text evidence="3">The sequence shown here is derived from an EMBL/GenBank/DDBJ whole genome shotgun (WGS) entry which is preliminary data.</text>
</comment>
<sequence>MAAPDFTSAHWFKSTNSNEANACVEVASIPGTTGVRDSKHRSHGPILAFDRELWNGFINKLKSGIFDRPQQPAAAQPAALPAGHGPASLLGSHR</sequence>